<evidence type="ECO:0000313" key="2">
    <source>
        <dbReference type="Proteomes" id="UP000027982"/>
    </source>
</evidence>
<dbReference type="HOGENOM" id="CLU_1281612_0_0_0"/>
<dbReference type="Proteomes" id="UP000027982">
    <property type="component" value="Chromosome"/>
</dbReference>
<dbReference type="KEGG" id="fgi:OP10G_1193"/>
<evidence type="ECO:0000313" key="1">
    <source>
        <dbReference type="EMBL" id="AIE84561.1"/>
    </source>
</evidence>
<sequence length="208" mass="22563">MATLPDGSPMVLEVLPDSSDHWNGDFVVAAETGIYAFQEGVFEGSVKGSSVEATCELEDGAEFQLTGKMNRDGSLDLIRSDISGQTLHFVRQAASPHPSRANISFNLTTGPMSGVATISDQPDFNSGGVKGYSGTWNDAFLRVWLYDSGPANLNVHPDNRSSAMSSRFSFRLSNFASTTVTVDNEITYDRATPSKRFSFKGSFRISPR</sequence>
<dbReference type="EMBL" id="CP007139">
    <property type="protein sequence ID" value="AIE84561.1"/>
    <property type="molecule type" value="Genomic_DNA"/>
</dbReference>
<protein>
    <submittedName>
        <fullName evidence="1">Uncharacterized protein</fullName>
    </submittedName>
</protein>
<name>A0A068NM98_FIMGI</name>
<reference evidence="1 2" key="1">
    <citation type="journal article" date="2014" name="PLoS ONE">
        <title>The first complete genome sequence of the class fimbriimonadia in the phylum armatimonadetes.</title>
        <authorList>
            <person name="Hu Z.Y."/>
            <person name="Wang Y.Z."/>
            <person name="Im W.T."/>
            <person name="Wang S.Y."/>
            <person name="Zhao G.P."/>
            <person name="Zheng H.J."/>
            <person name="Quan Z.X."/>
        </authorList>
    </citation>
    <scope>NUCLEOTIDE SEQUENCE [LARGE SCALE GENOMIC DNA]</scope>
    <source>
        <strain evidence="1">Gsoil 348</strain>
    </source>
</reference>
<accession>A0A068NM98</accession>
<dbReference type="AlphaFoldDB" id="A0A068NM98"/>
<keyword evidence="2" id="KW-1185">Reference proteome</keyword>
<organism evidence="1 2">
    <name type="scientific">Fimbriimonas ginsengisoli Gsoil 348</name>
    <dbReference type="NCBI Taxonomy" id="661478"/>
    <lineage>
        <taxon>Bacteria</taxon>
        <taxon>Bacillati</taxon>
        <taxon>Armatimonadota</taxon>
        <taxon>Fimbriimonadia</taxon>
        <taxon>Fimbriimonadales</taxon>
        <taxon>Fimbriimonadaceae</taxon>
        <taxon>Fimbriimonas</taxon>
    </lineage>
</organism>
<proteinExistence type="predicted"/>
<gene>
    <name evidence="1" type="ORF">OP10G_1193</name>
</gene>